<evidence type="ECO:0000256" key="5">
    <source>
        <dbReference type="SAM" id="Phobius"/>
    </source>
</evidence>
<comment type="subcellular location">
    <subcellularLocation>
        <location evidence="1">Membrane</location>
    </subcellularLocation>
</comment>
<accession>A0AAE1CLF7</accession>
<evidence type="ECO:0000256" key="1">
    <source>
        <dbReference type="ARBA" id="ARBA00004370"/>
    </source>
</evidence>
<keyword evidence="2 5" id="KW-0812">Transmembrane</keyword>
<keyword evidence="3 5" id="KW-1133">Transmembrane helix</keyword>
<protein>
    <submittedName>
        <fullName evidence="6">Uncharacterized protein</fullName>
    </submittedName>
</protein>
<dbReference type="Gene3D" id="1.20.1070.10">
    <property type="entry name" value="Rhodopsin 7-helix transmembrane proteins"/>
    <property type="match status" value="1"/>
</dbReference>
<feature type="transmembrane region" description="Helical" evidence="5">
    <location>
        <begin position="91"/>
        <end position="108"/>
    </location>
</feature>
<dbReference type="AlphaFoldDB" id="A0AAE1CLF7"/>
<dbReference type="EMBL" id="JAWDGP010007755">
    <property type="protein sequence ID" value="KAK3706056.1"/>
    <property type="molecule type" value="Genomic_DNA"/>
</dbReference>
<evidence type="ECO:0000256" key="2">
    <source>
        <dbReference type="ARBA" id="ARBA00022692"/>
    </source>
</evidence>
<gene>
    <name evidence="6" type="ORF">RRG08_016676</name>
</gene>
<dbReference type="Pfam" id="PF00001">
    <property type="entry name" value="7tm_1"/>
    <property type="match status" value="1"/>
</dbReference>
<evidence type="ECO:0000313" key="7">
    <source>
        <dbReference type="Proteomes" id="UP001283361"/>
    </source>
</evidence>
<dbReference type="Proteomes" id="UP001283361">
    <property type="component" value="Unassembled WGS sequence"/>
</dbReference>
<organism evidence="6 7">
    <name type="scientific">Elysia crispata</name>
    <name type="common">lettuce slug</name>
    <dbReference type="NCBI Taxonomy" id="231223"/>
    <lineage>
        <taxon>Eukaryota</taxon>
        <taxon>Metazoa</taxon>
        <taxon>Spiralia</taxon>
        <taxon>Lophotrochozoa</taxon>
        <taxon>Mollusca</taxon>
        <taxon>Gastropoda</taxon>
        <taxon>Heterobranchia</taxon>
        <taxon>Euthyneura</taxon>
        <taxon>Panpulmonata</taxon>
        <taxon>Sacoglossa</taxon>
        <taxon>Placobranchoidea</taxon>
        <taxon>Plakobranchidae</taxon>
        <taxon>Elysia</taxon>
    </lineage>
</organism>
<dbReference type="GO" id="GO:0016020">
    <property type="term" value="C:membrane"/>
    <property type="evidence" value="ECO:0007669"/>
    <property type="project" value="UniProtKB-SubCell"/>
</dbReference>
<dbReference type="InterPro" id="IPR000276">
    <property type="entry name" value="GPCR_Rhodpsn"/>
</dbReference>
<keyword evidence="7" id="KW-1185">Reference proteome</keyword>
<keyword evidence="4 5" id="KW-0472">Membrane</keyword>
<evidence type="ECO:0000313" key="6">
    <source>
        <dbReference type="EMBL" id="KAK3706056.1"/>
    </source>
</evidence>
<dbReference type="GO" id="GO:0004930">
    <property type="term" value="F:G protein-coupled receptor activity"/>
    <property type="evidence" value="ECO:0007669"/>
    <property type="project" value="InterPro"/>
</dbReference>
<dbReference type="SUPFAM" id="SSF81321">
    <property type="entry name" value="Family A G protein-coupled receptor-like"/>
    <property type="match status" value="1"/>
</dbReference>
<evidence type="ECO:0000256" key="4">
    <source>
        <dbReference type="ARBA" id="ARBA00023136"/>
    </source>
</evidence>
<comment type="caution">
    <text evidence="6">The sequence shown here is derived from an EMBL/GenBank/DDBJ whole genome shotgun (WGS) entry which is preliminary data.</text>
</comment>
<reference evidence="6" key="1">
    <citation type="journal article" date="2023" name="G3 (Bethesda)">
        <title>A reference genome for the long-term kleptoplast-retaining sea slug Elysia crispata morphotype clarki.</title>
        <authorList>
            <person name="Eastman K.E."/>
            <person name="Pendleton A.L."/>
            <person name="Shaikh M.A."/>
            <person name="Suttiyut T."/>
            <person name="Ogas R."/>
            <person name="Tomko P."/>
            <person name="Gavelis G."/>
            <person name="Widhalm J.R."/>
            <person name="Wisecaver J.H."/>
        </authorList>
    </citation>
    <scope>NUCLEOTIDE SEQUENCE</scope>
    <source>
        <strain evidence="6">ECLA1</strain>
    </source>
</reference>
<name>A0AAE1CLF7_9GAST</name>
<evidence type="ECO:0000256" key="3">
    <source>
        <dbReference type="ARBA" id="ARBA00022989"/>
    </source>
</evidence>
<dbReference type="CDD" id="cd00637">
    <property type="entry name" value="7tm_classA_rhodopsin-like"/>
    <property type="match status" value="1"/>
</dbReference>
<proteinExistence type="predicted"/>
<sequence>MGFSTSSNISFFSLAIADGCTASAVLVMSFEDMFDDSHLPMTMTDVALLTSHAFYFFSSMCSWITTIISMERTCCIIYPMKVKQIFTPRNIFAMITGMVIYQIATGLPKCLATVSKRMLPSLLVMRPPAGDLVLELDNSRMPS</sequence>
<feature type="transmembrane region" description="Helical" evidence="5">
    <location>
        <begin position="46"/>
        <end position="70"/>
    </location>
</feature>